<dbReference type="EMBL" id="LSRX01000991">
    <property type="protein sequence ID" value="OLP85178.1"/>
    <property type="molecule type" value="Genomic_DNA"/>
</dbReference>
<dbReference type="PROSITE" id="PS51471">
    <property type="entry name" value="FE2OG_OXY"/>
    <property type="match status" value="1"/>
</dbReference>
<keyword evidence="3" id="KW-0560">Oxidoreductase</keyword>
<dbReference type="Gene3D" id="2.60.120.590">
    <property type="entry name" value="Alpha-ketoglutarate-dependent dioxygenase AlkB-like"/>
    <property type="match status" value="1"/>
</dbReference>
<feature type="domain" description="Fe2OG dioxygenase" evidence="2">
    <location>
        <begin position="352"/>
        <end position="453"/>
    </location>
</feature>
<protein>
    <submittedName>
        <fullName evidence="3">Alpha-ketoglutarate-dependent dioxygenase alkB-like 3</fullName>
    </submittedName>
</protein>
<dbReference type="InterPro" id="IPR005123">
    <property type="entry name" value="Oxoglu/Fe-dep_dioxygenase_dom"/>
</dbReference>
<feature type="region of interest" description="Disordered" evidence="1">
    <location>
        <begin position="627"/>
        <end position="663"/>
    </location>
</feature>
<dbReference type="GO" id="GO:0051213">
    <property type="term" value="F:dioxygenase activity"/>
    <property type="evidence" value="ECO:0007669"/>
    <property type="project" value="UniProtKB-KW"/>
</dbReference>
<dbReference type="PANTHER" id="PTHR31212:SF4">
    <property type="entry name" value="ALPHA-KETOGLUTARATE-DEPENDENT DIOXYGENASE ALKB HOMOLOG 3"/>
    <property type="match status" value="1"/>
</dbReference>
<organism evidence="3 4">
    <name type="scientific">Symbiodinium microadriaticum</name>
    <name type="common">Dinoflagellate</name>
    <name type="synonym">Zooxanthella microadriatica</name>
    <dbReference type="NCBI Taxonomy" id="2951"/>
    <lineage>
        <taxon>Eukaryota</taxon>
        <taxon>Sar</taxon>
        <taxon>Alveolata</taxon>
        <taxon>Dinophyceae</taxon>
        <taxon>Suessiales</taxon>
        <taxon>Symbiodiniaceae</taxon>
        <taxon>Symbiodinium</taxon>
    </lineage>
</organism>
<dbReference type="GO" id="GO:0006307">
    <property type="term" value="P:DNA alkylation repair"/>
    <property type="evidence" value="ECO:0007669"/>
    <property type="project" value="InterPro"/>
</dbReference>
<sequence>MKTNYQRTQHGPHGFEVFRQREFTSFAAESSGAPSRMPNRWSRERSKGETTAAAVAAGKGSEEGGRSSFQPVGDSKSAQPHRVAFTVGQNLVEAQMLQLFASHGVQALLDLRPKMLFSSRHPWTRRDLARLCSVAGVQLERRGEPSLLAALRFSKPPTALLFAESDPRNAWRRELSDEVFRAGWQVLHVTAKFGELMVTPHQELFSHAGNAITWPPTAAAVPELQKLQWPCSDIHSRLAEGRPYLFVLPWDTELLWCPRWLDLPEADRLLRTIQEEVVFQQPVLRFSRGLRTIEAQQPRRSAWVSDQFNSREHLARLQAEGHALAEAVLEAHPLEAWSKAVFARAEATSSCQFNALLLHSYDHGGHSMGFHSDSDLGLGDAAAIASFSLGATRTFSLRSQVPWNGRRIEIQVPMHHGSFLAMGPGFQGRWLHAVLKEPDVAELRVNGTLRFYDLPQGVAQAAVKLRCHRRPVKDMAQGSKGLSKAGPILVLEAMGPGVKTQLPVDSRRLAFTAPEESPELFRQCGKVLRPEALSTLSRQHIEAAAILGKTPQAYSMTGVRTSQGNKAYNWTSGWTMVENSCDVNPVHVIANVEVLTKGEQRHLLDGDRLVLNLGQACEGPPRTLELTKMTSEQGGSSSRPRYPHSRSSKPGSDAAESSAKDHTGAQLLCQVRVVRAPV</sequence>
<dbReference type="Pfam" id="PF13532">
    <property type="entry name" value="2OG-FeII_Oxy_2"/>
    <property type="match status" value="1"/>
</dbReference>
<gene>
    <name evidence="3" type="primary">ALKBH3</name>
    <name evidence="3" type="ORF">AK812_SmicGene33860</name>
</gene>
<dbReference type="InterPro" id="IPR037151">
    <property type="entry name" value="AlkB-like_sf"/>
</dbReference>
<dbReference type="Proteomes" id="UP000186817">
    <property type="component" value="Unassembled WGS sequence"/>
</dbReference>
<reference evidence="3 4" key="1">
    <citation type="submission" date="2016-02" db="EMBL/GenBank/DDBJ databases">
        <title>Genome analysis of coral dinoflagellate symbionts highlights evolutionary adaptations to a symbiotic lifestyle.</title>
        <authorList>
            <person name="Aranda M."/>
            <person name="Li Y."/>
            <person name="Liew Y.J."/>
            <person name="Baumgarten S."/>
            <person name="Simakov O."/>
            <person name="Wilson M."/>
            <person name="Piel J."/>
            <person name="Ashoor H."/>
            <person name="Bougouffa S."/>
            <person name="Bajic V.B."/>
            <person name="Ryu T."/>
            <person name="Ravasi T."/>
            <person name="Bayer T."/>
            <person name="Micklem G."/>
            <person name="Kim H."/>
            <person name="Bhak J."/>
            <person name="Lajeunesse T.C."/>
            <person name="Voolstra C.R."/>
        </authorList>
    </citation>
    <scope>NUCLEOTIDE SEQUENCE [LARGE SCALE GENOMIC DNA]</scope>
    <source>
        <strain evidence="3 4">CCMP2467</strain>
    </source>
</reference>
<keyword evidence="4" id="KW-1185">Reference proteome</keyword>
<evidence type="ECO:0000259" key="2">
    <source>
        <dbReference type="PROSITE" id="PS51471"/>
    </source>
</evidence>
<comment type="caution">
    <text evidence="3">The sequence shown here is derived from an EMBL/GenBank/DDBJ whole genome shotgun (WGS) entry which is preliminary data.</text>
</comment>
<evidence type="ECO:0000313" key="4">
    <source>
        <dbReference type="Proteomes" id="UP000186817"/>
    </source>
</evidence>
<dbReference type="AlphaFoldDB" id="A0A1Q9CQG8"/>
<evidence type="ECO:0000313" key="3">
    <source>
        <dbReference type="EMBL" id="OLP85178.1"/>
    </source>
</evidence>
<keyword evidence="3" id="KW-0223">Dioxygenase</keyword>
<dbReference type="OrthoDB" id="545910at2759"/>
<dbReference type="SUPFAM" id="SSF51197">
    <property type="entry name" value="Clavaminate synthase-like"/>
    <property type="match status" value="1"/>
</dbReference>
<proteinExistence type="predicted"/>
<dbReference type="InterPro" id="IPR027450">
    <property type="entry name" value="AlkB-like"/>
</dbReference>
<evidence type="ECO:0000256" key="1">
    <source>
        <dbReference type="SAM" id="MobiDB-lite"/>
    </source>
</evidence>
<dbReference type="PANTHER" id="PTHR31212">
    <property type="entry name" value="ALPHA-KETOGLUTARATE-DEPENDENT DIOXYGENASE ALKB HOMOLOG 3"/>
    <property type="match status" value="1"/>
</dbReference>
<dbReference type="InterPro" id="IPR032854">
    <property type="entry name" value="ALKBH3"/>
</dbReference>
<accession>A0A1Q9CQG8</accession>
<name>A0A1Q9CQG8_SYMMI</name>
<feature type="region of interest" description="Disordered" evidence="1">
    <location>
        <begin position="27"/>
        <end position="80"/>
    </location>
</feature>